<dbReference type="SUPFAM" id="SSF159672">
    <property type="entry name" value="CbiG N-terminal domain-like"/>
    <property type="match status" value="1"/>
</dbReference>
<protein>
    <submittedName>
        <fullName evidence="4">CbiG</fullName>
    </submittedName>
</protein>
<dbReference type="InterPro" id="IPR002750">
    <property type="entry name" value="CobE/GbiG_C"/>
</dbReference>
<evidence type="ECO:0000313" key="4">
    <source>
        <dbReference type="EMBL" id="ACN13349.1"/>
    </source>
</evidence>
<keyword evidence="5" id="KW-1185">Reference proteome</keyword>
<feature type="domain" description="CobE/GbiG C-terminal" evidence="1">
    <location>
        <begin position="260"/>
        <end position="378"/>
    </location>
</feature>
<dbReference type="InterPro" id="IPR038029">
    <property type="entry name" value="GbiG_N_sf"/>
</dbReference>
<dbReference type="AlphaFoldDB" id="C0QFF3"/>
<dbReference type="EMBL" id="CP001087">
    <property type="protein sequence ID" value="ACN13349.1"/>
    <property type="molecule type" value="Genomic_DNA"/>
</dbReference>
<dbReference type="InterPro" id="IPR052553">
    <property type="entry name" value="CbiG_hydrolase"/>
</dbReference>
<dbReference type="Gene3D" id="3.30.420.180">
    <property type="entry name" value="CobE/GbiG C-terminal domain"/>
    <property type="match status" value="1"/>
</dbReference>
<dbReference type="OrthoDB" id="9781023at2"/>
<dbReference type="PANTHER" id="PTHR37477:SF1">
    <property type="entry name" value="COBALT-PRECORRIN-5A HYDROLASE"/>
    <property type="match status" value="1"/>
</dbReference>
<evidence type="ECO:0000259" key="1">
    <source>
        <dbReference type="Pfam" id="PF01890"/>
    </source>
</evidence>
<dbReference type="Pfam" id="PF01890">
    <property type="entry name" value="CbiG_C"/>
    <property type="match status" value="1"/>
</dbReference>
<dbReference type="InterPro" id="IPR021745">
    <property type="entry name" value="CbiG_mid"/>
</dbReference>
<evidence type="ECO:0000313" key="5">
    <source>
        <dbReference type="Proteomes" id="UP000000442"/>
    </source>
</evidence>
<dbReference type="HOGENOM" id="CLU_028397_0_1_7"/>
<dbReference type="SUPFAM" id="SSF159664">
    <property type="entry name" value="CobE/GbiG C-terminal domain-like"/>
    <property type="match status" value="1"/>
</dbReference>
<dbReference type="RefSeq" id="WP_012662598.1">
    <property type="nucleotide sequence ID" value="NC_012108.1"/>
</dbReference>
<dbReference type="InterPro" id="IPR036518">
    <property type="entry name" value="CobE/GbiG_C_sf"/>
</dbReference>
<evidence type="ECO:0000259" key="3">
    <source>
        <dbReference type="Pfam" id="PF11761"/>
    </source>
</evidence>
<accession>C0QFF3</accession>
<feature type="domain" description="Cobalamin biosynthesis central region" evidence="3">
    <location>
        <begin position="175"/>
        <end position="257"/>
    </location>
</feature>
<evidence type="ECO:0000259" key="2">
    <source>
        <dbReference type="Pfam" id="PF11760"/>
    </source>
</evidence>
<name>C0QFF3_DESAH</name>
<dbReference type="Pfam" id="PF11761">
    <property type="entry name" value="CbiG_mid"/>
    <property type="match status" value="1"/>
</dbReference>
<sequence>MTREEKKMQTRNQGRVAVWAITPNGIKLGGRLARAFAANHPLDSRANPPGPYTRRTQEDSQGVDLFVTTKLASLPGCPEGAMGFQTLTQTVQEQFHGYDSHIFIFSTGIAVRVIAPLLRSKCHDPAVVVVDDRGINAISLVSGHLGGANDLARTVAAMIHARPIITTATDVNQLPAIDLVAKAGNLAIENPEAIKTINMAFLQGEPVEVHDPYGLVMPHIPHGLAILTTGIPEKDRPSVVCTDTTENVPRETLVLRPQILALGIGCNRGTSLDEIQAFLDQMLRLKGLSRSSIFTIGTTEVKQDEQGILSLAHTLGRDIKFYDKPTLNSVTTIENPSKMVEKHLGVKSVCEAAAILASNNGNLIVPKMKQGNVTLAVARKQIDCLSSGPAPGM</sequence>
<dbReference type="eggNOG" id="COG2073">
    <property type="taxonomic scope" value="Bacteria"/>
</dbReference>
<dbReference type="KEGG" id="dat:HRM2_02270"/>
<feature type="domain" description="Cobalamin synthesis G N-terminal" evidence="2">
    <location>
        <begin position="90"/>
        <end position="170"/>
    </location>
</feature>
<dbReference type="Proteomes" id="UP000000442">
    <property type="component" value="Chromosome"/>
</dbReference>
<dbReference type="GO" id="GO:0009236">
    <property type="term" value="P:cobalamin biosynthetic process"/>
    <property type="evidence" value="ECO:0007669"/>
    <property type="project" value="InterPro"/>
</dbReference>
<dbReference type="InterPro" id="IPR021744">
    <property type="entry name" value="CbiG_N"/>
</dbReference>
<reference evidence="4 5" key="1">
    <citation type="journal article" date="2009" name="Environ. Microbiol.">
        <title>Genome sequence of Desulfobacterium autotrophicum HRM2, a marine sulfate reducer oxidizing organic carbon completely to carbon dioxide.</title>
        <authorList>
            <person name="Strittmatter A.W."/>
            <person name="Liesegang H."/>
            <person name="Rabus R."/>
            <person name="Decker I."/>
            <person name="Amann J."/>
            <person name="Andres S."/>
            <person name="Henne A."/>
            <person name="Fricke W.F."/>
            <person name="Martinez-Arias R."/>
            <person name="Bartels D."/>
            <person name="Goesmann A."/>
            <person name="Krause L."/>
            <person name="Puehler A."/>
            <person name="Klenk H.P."/>
            <person name="Richter M."/>
            <person name="Schuler M."/>
            <person name="Gloeckner F.O."/>
            <person name="Meyerdierks A."/>
            <person name="Gottschalk G."/>
            <person name="Amann R."/>
        </authorList>
    </citation>
    <scope>NUCLEOTIDE SEQUENCE [LARGE SCALE GENOMIC DNA]</scope>
    <source>
        <strain evidence="5">ATCC 43914 / DSM 3382 / HRM2</strain>
    </source>
</reference>
<proteinExistence type="predicted"/>
<organism evidence="4 5">
    <name type="scientific">Desulforapulum autotrophicum (strain ATCC 43914 / DSM 3382 / VKM B-1955 / HRM2)</name>
    <name type="common">Desulfobacterium autotrophicum</name>
    <dbReference type="NCBI Taxonomy" id="177437"/>
    <lineage>
        <taxon>Bacteria</taxon>
        <taxon>Pseudomonadati</taxon>
        <taxon>Thermodesulfobacteriota</taxon>
        <taxon>Desulfobacteria</taxon>
        <taxon>Desulfobacterales</taxon>
        <taxon>Desulfobacteraceae</taxon>
        <taxon>Desulforapulum</taxon>
    </lineage>
</organism>
<dbReference type="PANTHER" id="PTHR37477">
    <property type="entry name" value="COBALT-PRECORRIN-5A HYDROLASE"/>
    <property type="match status" value="1"/>
</dbReference>
<dbReference type="Gene3D" id="3.40.50.11220">
    <property type="match status" value="1"/>
</dbReference>
<gene>
    <name evidence="4" type="primary">cbiG</name>
    <name evidence="4" type="ordered locus">HRM2_02270</name>
</gene>
<dbReference type="Pfam" id="PF11760">
    <property type="entry name" value="CbiG_N"/>
    <property type="match status" value="1"/>
</dbReference>
<dbReference type="STRING" id="177437.HRM2_02270"/>